<evidence type="ECO:0000313" key="9">
    <source>
        <dbReference type="EMBL" id="MBB6326230.1"/>
    </source>
</evidence>
<evidence type="ECO:0000256" key="7">
    <source>
        <dbReference type="ARBA" id="ARBA00023237"/>
    </source>
</evidence>
<dbReference type="RefSeq" id="WP_184494851.1">
    <property type="nucleotide sequence ID" value="NZ_JACIJO010000002.1"/>
</dbReference>
<keyword evidence="10" id="KW-1185">Reference proteome</keyword>
<proteinExistence type="inferred from homology"/>
<evidence type="ECO:0000256" key="2">
    <source>
        <dbReference type="ARBA" id="ARBA00007613"/>
    </source>
</evidence>
<evidence type="ECO:0000313" key="10">
    <source>
        <dbReference type="Proteomes" id="UP000588604"/>
    </source>
</evidence>
<protein>
    <submittedName>
        <fullName evidence="9">Outer membrane protein TolC</fullName>
    </submittedName>
</protein>
<sequence length="448" mass="51223">MKKLITVLFLSMLGSVVYAQGEEALDLEKAIQIGLEKNLQIKIAVENISFTEGNEKIGFGESFLPQLDATYTRNFSKEDVEQRFVNEPEPRTINDAKSRNENFTVVGIYGFQPESIVTMKRLGQLTEISELDAKIAVENTVASISSAYYRLVLELQRYEVLKRTLELSQSRLDIAEAQYQLGGAGKRDFLTAEVDYNSDLTLLVNQEQIINAARINLNELMALSPDTQFAVNDTITVGEPLMLMDLEENAFIDNKQLLITQRQENVAFLEMRELQASRLPQINLNGSYVNNTSNSDAGFLLQNQREGFNFGGNITMNLFSGFTLNRRIQNARVQQKLQGYALDQYEIQLKSDIHRAFNTYKTNRDLLEIEKKNYEVARENTDIALERFRLGISSYLEFRDAQVNLLTAENRLITSIFNIKEMEIELMRLSGRIFFQNSFEDLNLPTED</sequence>
<evidence type="ECO:0000256" key="4">
    <source>
        <dbReference type="ARBA" id="ARBA00022452"/>
    </source>
</evidence>
<dbReference type="PANTHER" id="PTHR30026">
    <property type="entry name" value="OUTER MEMBRANE PROTEIN TOLC"/>
    <property type="match status" value="1"/>
</dbReference>
<dbReference type="SUPFAM" id="SSF56954">
    <property type="entry name" value="Outer membrane efflux proteins (OEP)"/>
    <property type="match status" value="1"/>
</dbReference>
<keyword evidence="3" id="KW-0813">Transport</keyword>
<feature type="signal peptide" evidence="8">
    <location>
        <begin position="1"/>
        <end position="19"/>
    </location>
</feature>
<keyword evidence="6" id="KW-0472">Membrane</keyword>
<name>A0A841MFX0_9BACT</name>
<keyword evidence="4" id="KW-1134">Transmembrane beta strand</keyword>
<comment type="similarity">
    <text evidence="2">Belongs to the outer membrane factor (OMF) (TC 1.B.17) family.</text>
</comment>
<dbReference type="Proteomes" id="UP000588604">
    <property type="component" value="Unassembled WGS sequence"/>
</dbReference>
<keyword evidence="7" id="KW-0998">Cell outer membrane</keyword>
<dbReference type="GO" id="GO:0015562">
    <property type="term" value="F:efflux transmembrane transporter activity"/>
    <property type="evidence" value="ECO:0007669"/>
    <property type="project" value="InterPro"/>
</dbReference>
<reference evidence="9 10" key="1">
    <citation type="submission" date="2020-08" db="EMBL/GenBank/DDBJ databases">
        <title>Genomic Encyclopedia of Type Strains, Phase IV (KMG-IV): sequencing the most valuable type-strain genomes for metagenomic binning, comparative biology and taxonomic classification.</title>
        <authorList>
            <person name="Goeker M."/>
        </authorList>
    </citation>
    <scope>NUCLEOTIDE SEQUENCE [LARGE SCALE GENOMIC DNA]</scope>
    <source>
        <strain evidence="9 10">DSM 102044</strain>
    </source>
</reference>
<dbReference type="InterPro" id="IPR003423">
    <property type="entry name" value="OMP_efflux"/>
</dbReference>
<dbReference type="GO" id="GO:1990281">
    <property type="term" value="C:efflux pump complex"/>
    <property type="evidence" value="ECO:0007669"/>
    <property type="project" value="TreeGrafter"/>
</dbReference>
<evidence type="ECO:0000256" key="6">
    <source>
        <dbReference type="ARBA" id="ARBA00023136"/>
    </source>
</evidence>
<keyword evidence="5" id="KW-0812">Transmembrane</keyword>
<dbReference type="EMBL" id="JACIJO010000002">
    <property type="protein sequence ID" value="MBB6326230.1"/>
    <property type="molecule type" value="Genomic_DNA"/>
</dbReference>
<feature type="chain" id="PRO_5032596136" evidence="8">
    <location>
        <begin position="20"/>
        <end position="448"/>
    </location>
</feature>
<evidence type="ECO:0000256" key="8">
    <source>
        <dbReference type="SAM" id="SignalP"/>
    </source>
</evidence>
<comment type="subcellular location">
    <subcellularLocation>
        <location evidence="1">Cell outer membrane</location>
    </subcellularLocation>
</comment>
<dbReference type="Pfam" id="PF02321">
    <property type="entry name" value="OEP"/>
    <property type="match status" value="1"/>
</dbReference>
<dbReference type="Gene3D" id="1.20.1600.10">
    <property type="entry name" value="Outer membrane efflux proteins (OEP)"/>
    <property type="match status" value="1"/>
</dbReference>
<evidence type="ECO:0000256" key="5">
    <source>
        <dbReference type="ARBA" id="ARBA00022692"/>
    </source>
</evidence>
<evidence type="ECO:0000256" key="1">
    <source>
        <dbReference type="ARBA" id="ARBA00004442"/>
    </source>
</evidence>
<organism evidence="9 10">
    <name type="scientific">Algoriphagus iocasae</name>
    <dbReference type="NCBI Taxonomy" id="1836499"/>
    <lineage>
        <taxon>Bacteria</taxon>
        <taxon>Pseudomonadati</taxon>
        <taxon>Bacteroidota</taxon>
        <taxon>Cytophagia</taxon>
        <taxon>Cytophagales</taxon>
        <taxon>Cyclobacteriaceae</taxon>
        <taxon>Algoriphagus</taxon>
    </lineage>
</organism>
<gene>
    <name evidence="9" type="ORF">FHS59_001858</name>
</gene>
<dbReference type="PANTHER" id="PTHR30026:SF20">
    <property type="entry name" value="OUTER MEMBRANE PROTEIN TOLC"/>
    <property type="match status" value="1"/>
</dbReference>
<dbReference type="AlphaFoldDB" id="A0A841MFX0"/>
<dbReference type="InterPro" id="IPR051906">
    <property type="entry name" value="TolC-like"/>
</dbReference>
<comment type="caution">
    <text evidence="9">The sequence shown here is derived from an EMBL/GenBank/DDBJ whole genome shotgun (WGS) entry which is preliminary data.</text>
</comment>
<dbReference type="GO" id="GO:0009279">
    <property type="term" value="C:cell outer membrane"/>
    <property type="evidence" value="ECO:0007669"/>
    <property type="project" value="UniProtKB-SubCell"/>
</dbReference>
<evidence type="ECO:0000256" key="3">
    <source>
        <dbReference type="ARBA" id="ARBA00022448"/>
    </source>
</evidence>
<dbReference type="GO" id="GO:0015288">
    <property type="term" value="F:porin activity"/>
    <property type="evidence" value="ECO:0007669"/>
    <property type="project" value="TreeGrafter"/>
</dbReference>
<keyword evidence="8" id="KW-0732">Signal</keyword>
<accession>A0A841MFX0</accession>